<evidence type="ECO:0000313" key="3">
    <source>
        <dbReference type="Proteomes" id="UP000055590"/>
    </source>
</evidence>
<feature type="region of interest" description="Disordered" evidence="1">
    <location>
        <begin position="1"/>
        <end position="124"/>
    </location>
</feature>
<sequence>MVLSIGPVKRSGRRSTRTSSRRPSKSRSCTPSRPGRRRSAPTRQHRGRKPCGISERRHHQPGRRRDWLNTRWNPRTRPLRPSSPWGSSRRARRRSDARTGCSRTRPGRRKGSRRSRRLREACSP</sequence>
<organism evidence="2 3">
    <name type="scientific">Vulgatibacter incomptus</name>
    <dbReference type="NCBI Taxonomy" id="1391653"/>
    <lineage>
        <taxon>Bacteria</taxon>
        <taxon>Pseudomonadati</taxon>
        <taxon>Myxococcota</taxon>
        <taxon>Myxococcia</taxon>
        <taxon>Myxococcales</taxon>
        <taxon>Cystobacterineae</taxon>
        <taxon>Vulgatibacteraceae</taxon>
        <taxon>Vulgatibacter</taxon>
    </lineage>
</organism>
<evidence type="ECO:0000313" key="2">
    <source>
        <dbReference type="EMBL" id="AKU89774.1"/>
    </source>
</evidence>
<feature type="compositionally biased region" description="Basic residues" evidence="1">
    <location>
        <begin position="34"/>
        <end position="49"/>
    </location>
</feature>
<name>A0A0K1P9K1_9BACT</name>
<reference evidence="2 3" key="1">
    <citation type="submission" date="2015-08" db="EMBL/GenBank/DDBJ databases">
        <authorList>
            <person name="Babu N.S."/>
            <person name="Beckwith C.J."/>
            <person name="Beseler K.G."/>
            <person name="Brison A."/>
            <person name="Carone J.V."/>
            <person name="Caskin T.P."/>
            <person name="Diamond M."/>
            <person name="Durham M.E."/>
            <person name="Foxe J.M."/>
            <person name="Go M."/>
            <person name="Henderson B.A."/>
            <person name="Jones I.B."/>
            <person name="McGettigan J.A."/>
            <person name="Micheletti S.J."/>
            <person name="Nasrallah M.E."/>
            <person name="Ortiz D."/>
            <person name="Piller C.R."/>
            <person name="Privatt S.R."/>
            <person name="Schneider S.L."/>
            <person name="Sharp S."/>
            <person name="Smith T.C."/>
            <person name="Stanton J.D."/>
            <person name="Ullery H.E."/>
            <person name="Wilson R.J."/>
            <person name="Serrano M.G."/>
            <person name="Buck G."/>
            <person name="Lee V."/>
            <person name="Wang Y."/>
            <person name="Carvalho R."/>
            <person name="Voegtly L."/>
            <person name="Shi R."/>
            <person name="Duckworth R."/>
            <person name="Johnson A."/>
            <person name="Loviza R."/>
            <person name="Walstead R."/>
            <person name="Shah Z."/>
            <person name="Kiflezghi M."/>
            <person name="Wade K."/>
            <person name="Ball S.L."/>
            <person name="Bradley K.W."/>
            <person name="Asai D.J."/>
            <person name="Bowman C.A."/>
            <person name="Russell D.A."/>
            <person name="Pope W.H."/>
            <person name="Jacobs-Sera D."/>
            <person name="Hendrix R.W."/>
            <person name="Hatfull G.F."/>
        </authorList>
    </citation>
    <scope>NUCLEOTIDE SEQUENCE [LARGE SCALE GENOMIC DNA]</scope>
    <source>
        <strain evidence="2 3">DSM 27710</strain>
    </source>
</reference>
<protein>
    <submittedName>
        <fullName evidence="2">Uncharacterized protein</fullName>
    </submittedName>
</protein>
<feature type="compositionally biased region" description="Basic residues" evidence="1">
    <location>
        <begin position="10"/>
        <end position="25"/>
    </location>
</feature>
<proteinExistence type="predicted"/>
<dbReference type="EMBL" id="CP012332">
    <property type="protein sequence ID" value="AKU89774.1"/>
    <property type="molecule type" value="Genomic_DNA"/>
</dbReference>
<keyword evidence="3" id="KW-1185">Reference proteome</keyword>
<feature type="compositionally biased region" description="Low complexity" evidence="1">
    <location>
        <begin position="79"/>
        <end position="88"/>
    </location>
</feature>
<dbReference type="KEGG" id="vin:AKJ08_0161"/>
<dbReference type="Proteomes" id="UP000055590">
    <property type="component" value="Chromosome"/>
</dbReference>
<accession>A0A0K1P9K1</accession>
<dbReference type="AlphaFoldDB" id="A0A0K1P9K1"/>
<gene>
    <name evidence="2" type="ORF">AKJ08_0161</name>
</gene>
<evidence type="ECO:0000256" key="1">
    <source>
        <dbReference type="SAM" id="MobiDB-lite"/>
    </source>
</evidence>
<feature type="compositionally biased region" description="Basic residues" evidence="1">
    <location>
        <begin position="105"/>
        <end position="117"/>
    </location>
</feature>